<dbReference type="VEuPathDB" id="VectorBase:ISCW011684"/>
<dbReference type="EMBL" id="ABJB010593058">
    <property type="status" value="NOT_ANNOTATED_CDS"/>
    <property type="molecule type" value="Genomic_DNA"/>
</dbReference>
<dbReference type="Pfam" id="PF04515">
    <property type="entry name" value="Choline_transpo"/>
    <property type="match status" value="1"/>
</dbReference>
<dbReference type="EnsemblMetazoa" id="ISCW011684-RA">
    <property type="protein sequence ID" value="ISCW011684-PA"/>
    <property type="gene ID" value="ISCW011684"/>
</dbReference>
<dbReference type="EMBL" id="ABJB010038066">
    <property type="status" value="NOT_ANNOTATED_CDS"/>
    <property type="molecule type" value="Genomic_DNA"/>
</dbReference>
<evidence type="ECO:0000256" key="2">
    <source>
        <dbReference type="ARBA" id="ARBA00007168"/>
    </source>
</evidence>
<reference evidence="7 9" key="1">
    <citation type="submission" date="2008-03" db="EMBL/GenBank/DDBJ databases">
        <title>Annotation of Ixodes scapularis.</title>
        <authorList>
            <consortium name="Ixodes scapularis Genome Project Consortium"/>
            <person name="Caler E."/>
            <person name="Hannick L.I."/>
            <person name="Bidwell S."/>
            <person name="Joardar V."/>
            <person name="Thiagarajan M."/>
            <person name="Amedeo P."/>
            <person name="Galinsky K.J."/>
            <person name="Schobel S."/>
            <person name="Inman J."/>
            <person name="Hostetler J."/>
            <person name="Miller J."/>
            <person name="Hammond M."/>
            <person name="Megy K."/>
            <person name="Lawson D."/>
            <person name="Kodira C."/>
            <person name="Sutton G."/>
            <person name="Meyer J."/>
            <person name="Hill C.A."/>
            <person name="Birren B."/>
            <person name="Nene V."/>
            <person name="Collins F."/>
            <person name="Alarcon-Chaidez F."/>
            <person name="Wikel S."/>
            <person name="Strausberg R."/>
        </authorList>
    </citation>
    <scope>NUCLEOTIDE SEQUENCE [LARGE SCALE GENOMIC DNA]</scope>
    <source>
        <strain evidence="9">Wikel</strain>
        <strain evidence="7">Wikel colony</strain>
    </source>
</reference>
<sequence>MVEEKLDASKQRTTWECVDKCTVGPMSFDDIIFDRSLGCFRKRTGSFRVCDSTRPGVPHHLLRNSEIETALTVTLISSLWLLGLVSILSVAHCYISDEHNDSVMFKPDDFFLTMAPFYLIFFLWLVQIVLNCQNFVVAASVSSWYFTRHKTQMSSPVLESAEFLVAYHMGSVTYGSLLLAIVEPIRALMTIDTLFLCFCEDNERNDGFSRPFFMSEALRV</sequence>
<reference evidence="8" key="2">
    <citation type="submission" date="2020-05" db="UniProtKB">
        <authorList>
            <consortium name="EnsemblMetazoa"/>
        </authorList>
    </citation>
    <scope>IDENTIFICATION</scope>
    <source>
        <strain evidence="8">wikel</strain>
    </source>
</reference>
<evidence type="ECO:0000256" key="3">
    <source>
        <dbReference type="ARBA" id="ARBA00022692"/>
    </source>
</evidence>
<dbReference type="GO" id="GO:0005886">
    <property type="term" value="C:plasma membrane"/>
    <property type="evidence" value="ECO:0007669"/>
    <property type="project" value="UniProtKB-SubCell"/>
</dbReference>
<feature type="transmembrane region" description="Helical" evidence="6">
    <location>
        <begin position="116"/>
        <end position="145"/>
    </location>
</feature>
<dbReference type="Proteomes" id="UP000001555">
    <property type="component" value="Unassembled WGS sequence"/>
</dbReference>
<accession>B7Q4T1</accession>
<name>B7Q4T1_IXOSC</name>
<evidence type="ECO:0000313" key="7">
    <source>
        <dbReference type="EMBL" id="EEC13853.1"/>
    </source>
</evidence>
<keyword evidence="3 6" id="KW-0812">Transmembrane</keyword>
<evidence type="ECO:0000313" key="9">
    <source>
        <dbReference type="Proteomes" id="UP000001555"/>
    </source>
</evidence>
<dbReference type="EMBL" id="ABJB010927398">
    <property type="status" value="NOT_ANNOTATED_CDS"/>
    <property type="molecule type" value="Genomic_DNA"/>
</dbReference>
<dbReference type="PANTHER" id="PTHR12385">
    <property type="entry name" value="CHOLINE TRANSPORTER-LIKE (SLC FAMILY 44)"/>
    <property type="match status" value="1"/>
</dbReference>
<keyword evidence="5 6" id="KW-0472">Membrane</keyword>
<evidence type="ECO:0000256" key="1">
    <source>
        <dbReference type="ARBA" id="ARBA00004141"/>
    </source>
</evidence>
<evidence type="ECO:0000313" key="8">
    <source>
        <dbReference type="EnsemblMetazoa" id="ISCW011684-PA"/>
    </source>
</evidence>
<dbReference type="InterPro" id="IPR007603">
    <property type="entry name" value="Choline_transptr-like"/>
</dbReference>
<dbReference type="InParanoid" id="B7Q4T1"/>
<comment type="similarity">
    <text evidence="2 6">Belongs to the CTL (choline transporter-like) family.</text>
</comment>
<evidence type="ECO:0000256" key="4">
    <source>
        <dbReference type="ARBA" id="ARBA00022989"/>
    </source>
</evidence>
<dbReference type="AlphaFoldDB" id="B7Q4T1"/>
<keyword evidence="4 6" id="KW-1133">Transmembrane helix</keyword>
<dbReference type="EMBL" id="DS857489">
    <property type="protein sequence ID" value="EEC13853.1"/>
    <property type="molecule type" value="Genomic_DNA"/>
</dbReference>
<dbReference type="GO" id="GO:0022857">
    <property type="term" value="F:transmembrane transporter activity"/>
    <property type="evidence" value="ECO:0007669"/>
    <property type="project" value="UniProtKB-UniRule"/>
</dbReference>
<protein>
    <recommendedName>
        <fullName evidence="6">Choline transporter-like protein</fullName>
    </recommendedName>
</protein>
<comment type="caution">
    <text evidence="6">Lacks conserved residue(s) required for the propagation of feature annotation.</text>
</comment>
<dbReference type="VEuPathDB" id="VectorBase:ISCI011684"/>
<dbReference type="EMBL" id="ABJB010437115">
    <property type="status" value="NOT_ANNOTATED_CDS"/>
    <property type="molecule type" value="Genomic_DNA"/>
</dbReference>
<dbReference type="PANTHER" id="PTHR12385:SF96">
    <property type="entry name" value="CHOLINE TRANSPORTER-LIKE PROTEIN"/>
    <property type="match status" value="1"/>
</dbReference>
<dbReference type="EMBL" id="ABJB010638075">
    <property type="status" value="NOT_ANNOTATED_CDS"/>
    <property type="molecule type" value="Genomic_DNA"/>
</dbReference>
<proteinExistence type="inferred from homology"/>
<dbReference type="EMBL" id="ABJB010626534">
    <property type="status" value="NOT_ANNOTATED_CDS"/>
    <property type="molecule type" value="Genomic_DNA"/>
</dbReference>
<dbReference type="PaxDb" id="6945-B7Q4T1"/>
<keyword evidence="9" id="KW-1185">Reference proteome</keyword>
<dbReference type="VEuPathDB" id="VectorBase:ISCP_004360"/>
<comment type="subcellular location">
    <subcellularLocation>
        <location evidence="6">Cell membrane</location>
        <topology evidence="6">Multi-pass membrane protein</topology>
    </subcellularLocation>
    <subcellularLocation>
        <location evidence="1">Membrane</location>
        <topology evidence="1">Multi-pass membrane protein</topology>
    </subcellularLocation>
</comment>
<dbReference type="EMBL" id="ABJB010514800">
    <property type="status" value="NOT_ANNOTATED_CDS"/>
    <property type="molecule type" value="Genomic_DNA"/>
</dbReference>
<dbReference type="HOGENOM" id="CLU_1257307_0_0_1"/>
<dbReference type="OrthoDB" id="420519at2759"/>
<feature type="transmembrane region" description="Helical" evidence="6">
    <location>
        <begin position="70"/>
        <end position="95"/>
    </location>
</feature>
<comment type="function">
    <text evidence="6">Choline transporter.</text>
</comment>
<gene>
    <name evidence="7" type="ORF">IscW_ISCW011684</name>
</gene>
<evidence type="ECO:0000256" key="5">
    <source>
        <dbReference type="ARBA" id="ARBA00023136"/>
    </source>
</evidence>
<evidence type="ECO:0000256" key="6">
    <source>
        <dbReference type="RuleBase" id="RU368066"/>
    </source>
</evidence>
<organism>
    <name type="scientific">Ixodes scapularis</name>
    <name type="common">Black-legged tick</name>
    <name type="synonym">Deer tick</name>
    <dbReference type="NCBI Taxonomy" id="6945"/>
    <lineage>
        <taxon>Eukaryota</taxon>
        <taxon>Metazoa</taxon>
        <taxon>Ecdysozoa</taxon>
        <taxon>Arthropoda</taxon>
        <taxon>Chelicerata</taxon>
        <taxon>Arachnida</taxon>
        <taxon>Acari</taxon>
        <taxon>Parasitiformes</taxon>
        <taxon>Ixodida</taxon>
        <taxon>Ixodoidea</taxon>
        <taxon>Ixodidae</taxon>
        <taxon>Ixodinae</taxon>
        <taxon>Ixodes</taxon>
    </lineage>
</organism>